<evidence type="ECO:0000256" key="1">
    <source>
        <dbReference type="SAM" id="Phobius"/>
    </source>
</evidence>
<sequence length="772" mass="91652">MDQPYLNDLPVSHVQIHTPVGEQRLLFQDALGHIKLRQINVQTRLNELLIQAIQKLRKYTKIKNLSLLSKQQLQAFNDVSSCYIQQIKKGKDSSQFEKQYYQYKQQNISLQVLVSNLMSMVKHRSFRSIKASHPMLIFWSFLKFLLVLHLCFIFPLSDSFIYQLDEFIDIQRPIFFVEIAILAIDIIMRLNVQIYNKGTLITQTRKIIVQYFRKEFLIDFGGLIGLIVFLVSNFTPVKYLFILKLKELSIFMEVFKYEIDPKGRFKNHLKLLKLLITVVLLAHCFACLWIGIGQHSMEKNWIVQRGLEDSHWIEIYLTGLYFAITTMTTVGYGDITPINPYEVLVSICLTLFSSCIFAYVFNTITSILKDLDADKSKVKHDLEILSHYMKKRNIDSDLQKRVENYLRLVYKHQPSTQEKKIFNKLSPQLKQELNEQDKGLLLLKQPVLVNNFSLKLLRELIECVQEINLTPQEKLSNDPGLFILLKGNINIIFGENKILMGNLKPGDGVGLKSLFNEQQNKKLILISEGFSTVYYISQCDFFKKLKDTDLDQFYQIRDRIMLQNYDNLFLKCLLCRKQGHEICEDIYFNLNKELILAKYQYSIKQERQNKYKRKQQEKTRTFHQLEIRRRGANLCYQKTIQSLRMKEKESDDEDEQQMNQDIDSYDDLEYSRHYLDENKDSISVFYDRQTTLKQQYNRSNVKTKIKGASIVRILQNYSSQKVWHDDFFIINDFEKMKFYRMYCPTYNYDSVIKIYNQWRKKTYKTIYKSQFN</sequence>
<keyword evidence="1" id="KW-0472">Membrane</keyword>
<feature type="transmembrane region" description="Helical" evidence="1">
    <location>
        <begin position="271"/>
        <end position="292"/>
    </location>
</feature>
<evidence type="ECO:0000313" key="4">
    <source>
        <dbReference type="Proteomes" id="UP000689195"/>
    </source>
</evidence>
<reference evidence="3" key="1">
    <citation type="submission" date="2021-01" db="EMBL/GenBank/DDBJ databases">
        <authorList>
            <consortium name="Genoscope - CEA"/>
            <person name="William W."/>
        </authorList>
    </citation>
    <scope>NUCLEOTIDE SEQUENCE</scope>
</reference>
<name>A0A8S1Y5E0_9CILI</name>
<keyword evidence="4" id="KW-1185">Reference proteome</keyword>
<keyword evidence="1" id="KW-0812">Transmembrane</keyword>
<keyword evidence="1" id="KW-1133">Transmembrane helix</keyword>
<feature type="transmembrane region" description="Helical" evidence="1">
    <location>
        <begin position="312"/>
        <end position="331"/>
    </location>
</feature>
<feature type="transmembrane region" description="Helical" evidence="1">
    <location>
        <begin position="343"/>
        <end position="361"/>
    </location>
</feature>
<dbReference type="PANTHER" id="PTHR45689:SF5">
    <property type="entry name" value="I[[H]] CHANNEL, ISOFORM E"/>
    <property type="match status" value="1"/>
</dbReference>
<dbReference type="InterPro" id="IPR013099">
    <property type="entry name" value="K_chnl_dom"/>
</dbReference>
<dbReference type="GO" id="GO:0003254">
    <property type="term" value="P:regulation of membrane depolarization"/>
    <property type="evidence" value="ECO:0007669"/>
    <property type="project" value="TreeGrafter"/>
</dbReference>
<evidence type="ECO:0000313" key="3">
    <source>
        <dbReference type="EMBL" id="CAD8209029.1"/>
    </source>
</evidence>
<dbReference type="GO" id="GO:0005249">
    <property type="term" value="F:voltage-gated potassium channel activity"/>
    <property type="evidence" value="ECO:0007669"/>
    <property type="project" value="TreeGrafter"/>
</dbReference>
<dbReference type="GO" id="GO:0098855">
    <property type="term" value="C:HCN channel complex"/>
    <property type="evidence" value="ECO:0007669"/>
    <property type="project" value="TreeGrafter"/>
</dbReference>
<protein>
    <recommendedName>
        <fullName evidence="2">Potassium channel domain-containing protein</fullName>
    </recommendedName>
</protein>
<gene>
    <name evidence="3" type="ORF">PPENT_87.1.T1530029</name>
</gene>
<dbReference type="GO" id="GO:0035725">
    <property type="term" value="P:sodium ion transmembrane transport"/>
    <property type="evidence" value="ECO:0007669"/>
    <property type="project" value="TreeGrafter"/>
</dbReference>
<dbReference type="InterPro" id="IPR051413">
    <property type="entry name" value="K/Na_HCN_channel"/>
</dbReference>
<comment type="caution">
    <text evidence="3">The sequence shown here is derived from an EMBL/GenBank/DDBJ whole genome shotgun (WGS) entry which is preliminary data.</text>
</comment>
<dbReference type="Proteomes" id="UP000689195">
    <property type="component" value="Unassembled WGS sequence"/>
</dbReference>
<feature type="domain" description="Potassium channel" evidence="2">
    <location>
        <begin position="312"/>
        <end position="368"/>
    </location>
</feature>
<proteinExistence type="predicted"/>
<evidence type="ECO:0000259" key="2">
    <source>
        <dbReference type="Pfam" id="PF07885"/>
    </source>
</evidence>
<dbReference type="Pfam" id="PF07885">
    <property type="entry name" value="Ion_trans_2"/>
    <property type="match status" value="1"/>
</dbReference>
<organism evidence="3 4">
    <name type="scientific">Paramecium pentaurelia</name>
    <dbReference type="NCBI Taxonomy" id="43138"/>
    <lineage>
        <taxon>Eukaryota</taxon>
        <taxon>Sar</taxon>
        <taxon>Alveolata</taxon>
        <taxon>Ciliophora</taxon>
        <taxon>Intramacronucleata</taxon>
        <taxon>Oligohymenophorea</taxon>
        <taxon>Peniculida</taxon>
        <taxon>Parameciidae</taxon>
        <taxon>Paramecium</taxon>
    </lineage>
</organism>
<dbReference type="EMBL" id="CAJJDO010000153">
    <property type="protein sequence ID" value="CAD8209029.1"/>
    <property type="molecule type" value="Genomic_DNA"/>
</dbReference>
<accession>A0A8S1Y5E0</accession>
<feature type="transmembrane region" description="Helical" evidence="1">
    <location>
        <begin position="136"/>
        <end position="155"/>
    </location>
</feature>
<dbReference type="AlphaFoldDB" id="A0A8S1Y5E0"/>
<dbReference type="PANTHER" id="PTHR45689">
    <property type="entry name" value="I[[H]] CHANNEL, ISOFORM E"/>
    <property type="match status" value="1"/>
</dbReference>
<feature type="transmembrane region" description="Helical" evidence="1">
    <location>
        <begin position="216"/>
        <end position="235"/>
    </location>
</feature>
<dbReference type="OrthoDB" id="447251at2759"/>